<keyword evidence="1" id="KW-0472">Membrane</keyword>
<dbReference type="AlphaFoldDB" id="I0EKT4"/>
<reference evidence="3" key="1">
    <citation type="submission" date="2012-04" db="EMBL/GenBank/DDBJ databases">
        <title>Complete genome sequence of Helicobacter cetorum strain MIT 00-7128.</title>
        <authorList>
            <person name="Kersulyte D."/>
            <person name="Berg D.E."/>
        </authorList>
    </citation>
    <scope>NUCLEOTIDE SEQUENCE [LARGE SCALE GENOMIC DNA]</scope>
    <source>
        <strain evidence="3">MIT 00-7128</strain>
    </source>
</reference>
<evidence type="ECO:0000313" key="3">
    <source>
        <dbReference type="Proteomes" id="UP000005010"/>
    </source>
</evidence>
<dbReference type="PATRIC" id="fig|182217.3.peg.274"/>
<evidence type="ECO:0000256" key="1">
    <source>
        <dbReference type="SAM" id="Phobius"/>
    </source>
</evidence>
<dbReference type="InterPro" id="IPR035582">
    <property type="entry name" value="DUF5418"/>
</dbReference>
<dbReference type="HOGENOM" id="CLU_2843806_0_0_7"/>
<keyword evidence="3" id="KW-1185">Reference proteome</keyword>
<accession>I0EKT4</accession>
<dbReference type="Proteomes" id="UP000005010">
    <property type="component" value="Chromosome"/>
</dbReference>
<dbReference type="Pfam" id="PF17439">
    <property type="entry name" value="DUF5418"/>
    <property type="match status" value="1"/>
</dbReference>
<evidence type="ECO:0000313" key="2">
    <source>
        <dbReference type="EMBL" id="AFI03553.1"/>
    </source>
</evidence>
<sequence length="65" mass="7421">MAKGGVIMSILLFILFHYSDASLVFACLLFLFSVLFAYGLISISLSYRRIKKIKKLPKIPYRASF</sequence>
<dbReference type="EMBL" id="CP003479">
    <property type="protein sequence ID" value="AFI03553.1"/>
    <property type="molecule type" value="Genomic_DNA"/>
</dbReference>
<dbReference type="STRING" id="182217.HCW_01320"/>
<name>I0EKT4_HELC0</name>
<feature type="transmembrane region" description="Helical" evidence="1">
    <location>
        <begin position="31"/>
        <end position="48"/>
    </location>
</feature>
<keyword evidence="1" id="KW-1133">Transmembrane helix</keyword>
<protein>
    <submittedName>
        <fullName evidence="2">Uncharacterized protein</fullName>
    </submittedName>
</protein>
<dbReference type="KEGG" id="hce:HCW_01320"/>
<proteinExistence type="predicted"/>
<organism evidence="2 3">
    <name type="scientific">Helicobacter cetorum (strain ATCC BAA-429 / MIT 00-7128)</name>
    <dbReference type="NCBI Taxonomy" id="182217"/>
    <lineage>
        <taxon>Bacteria</taxon>
        <taxon>Pseudomonadati</taxon>
        <taxon>Campylobacterota</taxon>
        <taxon>Epsilonproteobacteria</taxon>
        <taxon>Campylobacterales</taxon>
        <taxon>Helicobacteraceae</taxon>
        <taxon>Helicobacter</taxon>
    </lineage>
</organism>
<gene>
    <name evidence="2" type="ordered locus">HCW_01320</name>
</gene>
<keyword evidence="1" id="KW-0812">Transmembrane</keyword>